<reference evidence="1" key="1">
    <citation type="submission" date="2018-05" db="EMBL/GenBank/DDBJ databases">
        <authorList>
            <person name="Lanie J.A."/>
            <person name="Ng W.-L."/>
            <person name="Kazmierczak K.M."/>
            <person name="Andrzejewski T.M."/>
            <person name="Davidsen T.M."/>
            <person name="Wayne K.J."/>
            <person name="Tettelin H."/>
            <person name="Glass J.I."/>
            <person name="Rusch D."/>
            <person name="Podicherti R."/>
            <person name="Tsui H.-C.T."/>
            <person name="Winkler M.E."/>
        </authorList>
    </citation>
    <scope>NUCLEOTIDE SEQUENCE</scope>
</reference>
<sequence>REMKSNLWSQRAILSKILFKLRQISWRKNMSENWFWCHLS</sequence>
<dbReference type="EMBL" id="UINC01087906">
    <property type="protein sequence ID" value="SVC37677.1"/>
    <property type="molecule type" value="Genomic_DNA"/>
</dbReference>
<dbReference type="AlphaFoldDB" id="A0A382LQW3"/>
<feature type="non-terminal residue" evidence="1">
    <location>
        <position position="1"/>
    </location>
</feature>
<organism evidence="1">
    <name type="scientific">marine metagenome</name>
    <dbReference type="NCBI Taxonomy" id="408172"/>
    <lineage>
        <taxon>unclassified sequences</taxon>
        <taxon>metagenomes</taxon>
        <taxon>ecological metagenomes</taxon>
    </lineage>
</organism>
<name>A0A382LQW3_9ZZZZ</name>
<protein>
    <submittedName>
        <fullName evidence="1">Uncharacterized protein</fullName>
    </submittedName>
</protein>
<evidence type="ECO:0000313" key="1">
    <source>
        <dbReference type="EMBL" id="SVC37677.1"/>
    </source>
</evidence>
<accession>A0A382LQW3</accession>
<feature type="non-terminal residue" evidence="1">
    <location>
        <position position="40"/>
    </location>
</feature>
<proteinExistence type="predicted"/>
<gene>
    <name evidence="1" type="ORF">METZ01_LOCUS290531</name>
</gene>